<comment type="subcellular location">
    <subcellularLocation>
        <location evidence="1 7">Nucleus</location>
    </subcellularLocation>
</comment>
<evidence type="ECO:0000313" key="11">
    <source>
        <dbReference type="Proteomes" id="UP000823775"/>
    </source>
</evidence>
<dbReference type="Proteomes" id="UP000823775">
    <property type="component" value="Unassembled WGS sequence"/>
</dbReference>
<proteinExistence type="inferred from homology"/>
<keyword evidence="3 7" id="KW-0805">Transcription regulation</keyword>
<comment type="function">
    <text evidence="7">Transcriptional regulator that specifically binds to GA-rich elements (GAGA-repeats) present in regulatory sequences of genes involved in developmental processes.</text>
</comment>
<organism evidence="10 11">
    <name type="scientific">Datura stramonium</name>
    <name type="common">Jimsonweed</name>
    <name type="synonym">Common thornapple</name>
    <dbReference type="NCBI Taxonomy" id="4076"/>
    <lineage>
        <taxon>Eukaryota</taxon>
        <taxon>Viridiplantae</taxon>
        <taxon>Streptophyta</taxon>
        <taxon>Embryophyta</taxon>
        <taxon>Tracheophyta</taxon>
        <taxon>Spermatophyta</taxon>
        <taxon>Magnoliopsida</taxon>
        <taxon>eudicotyledons</taxon>
        <taxon>Gunneridae</taxon>
        <taxon>Pentapetalae</taxon>
        <taxon>asterids</taxon>
        <taxon>lamiids</taxon>
        <taxon>Solanales</taxon>
        <taxon>Solanaceae</taxon>
        <taxon>Solanoideae</taxon>
        <taxon>Datureae</taxon>
        <taxon>Datura</taxon>
    </lineage>
</organism>
<dbReference type="Pfam" id="PF06217">
    <property type="entry name" value="GAGA_bind"/>
    <property type="match status" value="1"/>
</dbReference>
<evidence type="ECO:0000256" key="6">
    <source>
        <dbReference type="ARBA" id="ARBA00023242"/>
    </source>
</evidence>
<evidence type="ECO:0000256" key="8">
    <source>
        <dbReference type="SAM" id="Coils"/>
    </source>
</evidence>
<sequence>MMDHNNFTIKTYMAIMAERDAAIRERNMALEERKRAFAERDMAMLQRDAALAERNALIQERDDAIAALRLQDSSTNDNNTVPDSPGNGTESATSIYNNSKCIEP</sequence>
<gene>
    <name evidence="10" type="ORF">HAX54_052138</name>
</gene>
<evidence type="ECO:0000256" key="5">
    <source>
        <dbReference type="ARBA" id="ARBA00023163"/>
    </source>
</evidence>
<feature type="region of interest" description="Disordered" evidence="9">
    <location>
        <begin position="71"/>
        <end position="104"/>
    </location>
</feature>
<evidence type="ECO:0000256" key="2">
    <source>
        <dbReference type="ARBA" id="ARBA00007911"/>
    </source>
</evidence>
<keyword evidence="11" id="KW-1185">Reference proteome</keyword>
<dbReference type="InterPro" id="IPR010409">
    <property type="entry name" value="GAGA-bd_tscrpt_act"/>
</dbReference>
<protein>
    <recommendedName>
        <fullName evidence="7">GAGA-binding transcriptional activator</fullName>
    </recommendedName>
</protein>
<dbReference type="EMBL" id="JACEIK010000094">
    <property type="protein sequence ID" value="MCD7449431.1"/>
    <property type="molecule type" value="Genomic_DNA"/>
</dbReference>
<name>A0ABS8RRM4_DATST</name>
<evidence type="ECO:0000256" key="7">
    <source>
        <dbReference type="RuleBase" id="RU367160"/>
    </source>
</evidence>
<evidence type="ECO:0000256" key="1">
    <source>
        <dbReference type="ARBA" id="ARBA00004123"/>
    </source>
</evidence>
<evidence type="ECO:0000256" key="3">
    <source>
        <dbReference type="ARBA" id="ARBA00023015"/>
    </source>
</evidence>
<evidence type="ECO:0000256" key="4">
    <source>
        <dbReference type="ARBA" id="ARBA00023125"/>
    </source>
</evidence>
<feature type="coiled-coil region" evidence="8">
    <location>
        <begin position="28"/>
        <end position="55"/>
    </location>
</feature>
<keyword evidence="4 7" id="KW-0238">DNA-binding</keyword>
<keyword evidence="5 7" id="KW-0804">Transcription</keyword>
<evidence type="ECO:0000313" key="10">
    <source>
        <dbReference type="EMBL" id="MCD7449431.1"/>
    </source>
</evidence>
<comment type="similarity">
    <text evidence="2 7">Belongs to the BBR/BPC family.</text>
</comment>
<evidence type="ECO:0000256" key="9">
    <source>
        <dbReference type="SAM" id="MobiDB-lite"/>
    </source>
</evidence>
<comment type="caution">
    <text evidence="10">The sequence shown here is derived from an EMBL/GenBank/DDBJ whole genome shotgun (WGS) entry which is preliminary data.</text>
</comment>
<keyword evidence="8" id="KW-0175">Coiled coil</keyword>
<keyword evidence="6 7" id="KW-0539">Nucleus</keyword>
<reference evidence="10 11" key="1">
    <citation type="journal article" date="2021" name="BMC Genomics">
        <title>Datura genome reveals duplications of psychoactive alkaloid biosynthetic genes and high mutation rate following tissue culture.</title>
        <authorList>
            <person name="Rajewski A."/>
            <person name="Carter-House D."/>
            <person name="Stajich J."/>
            <person name="Litt A."/>
        </authorList>
    </citation>
    <scope>NUCLEOTIDE SEQUENCE [LARGE SCALE GENOMIC DNA]</scope>
    <source>
        <strain evidence="10">AR-01</strain>
    </source>
</reference>
<accession>A0ABS8RRM4</accession>